<dbReference type="SUPFAM" id="SSF69318">
    <property type="entry name" value="Integrin alpha N-terminal domain"/>
    <property type="match status" value="2"/>
</dbReference>
<feature type="chain" id="PRO_5047375511" evidence="2">
    <location>
        <begin position="31"/>
        <end position="1041"/>
    </location>
</feature>
<comment type="caution">
    <text evidence="4">The sequence shown here is derived from an EMBL/GenBank/DDBJ whole genome shotgun (WGS) entry which is preliminary data.</text>
</comment>
<accession>A0ABU1UVL9</accession>
<dbReference type="InterPro" id="IPR011519">
    <property type="entry name" value="UnbV_ASPIC"/>
</dbReference>
<dbReference type="InterPro" id="IPR008964">
    <property type="entry name" value="Invasin/intimin_cell_adhesion"/>
</dbReference>
<organism evidence="4 5">
    <name type="scientific">Cellvibrio fibrivorans</name>
    <dbReference type="NCBI Taxonomy" id="126350"/>
    <lineage>
        <taxon>Bacteria</taxon>
        <taxon>Pseudomonadati</taxon>
        <taxon>Pseudomonadota</taxon>
        <taxon>Gammaproteobacteria</taxon>
        <taxon>Cellvibrionales</taxon>
        <taxon>Cellvibrionaceae</taxon>
        <taxon>Cellvibrio</taxon>
    </lineage>
</organism>
<keyword evidence="5" id="KW-1185">Reference proteome</keyword>
<keyword evidence="1 2" id="KW-0732">Signal</keyword>
<dbReference type="Pfam" id="PF07593">
    <property type="entry name" value="UnbV_ASPIC"/>
    <property type="match status" value="1"/>
</dbReference>
<dbReference type="RefSeq" id="WP_310070056.1">
    <property type="nucleotide sequence ID" value="NZ_JAVDVX010000002.1"/>
</dbReference>
<protein>
    <submittedName>
        <fullName evidence="4">Uncharacterized protein YjdB</fullName>
    </submittedName>
</protein>
<dbReference type="PANTHER" id="PTHR16026:SF0">
    <property type="entry name" value="CARTILAGE ACIDIC PROTEIN 1"/>
    <property type="match status" value="1"/>
</dbReference>
<evidence type="ECO:0000256" key="1">
    <source>
        <dbReference type="ARBA" id="ARBA00022729"/>
    </source>
</evidence>
<evidence type="ECO:0000259" key="3">
    <source>
        <dbReference type="SMART" id="SM00635"/>
    </source>
</evidence>
<dbReference type="Proteomes" id="UP001253595">
    <property type="component" value="Unassembled WGS sequence"/>
</dbReference>
<feature type="domain" description="BIG2" evidence="3">
    <location>
        <begin position="830"/>
        <end position="907"/>
    </location>
</feature>
<feature type="domain" description="BIG2" evidence="3">
    <location>
        <begin position="742"/>
        <end position="820"/>
    </location>
</feature>
<dbReference type="Gene3D" id="2.130.10.130">
    <property type="entry name" value="Integrin alpha, N-terminal"/>
    <property type="match status" value="1"/>
</dbReference>
<dbReference type="SMART" id="SM00635">
    <property type="entry name" value="BID_2"/>
    <property type="match status" value="2"/>
</dbReference>
<dbReference type="EMBL" id="JAVDVX010000002">
    <property type="protein sequence ID" value="MDR7089221.1"/>
    <property type="molecule type" value="Genomic_DNA"/>
</dbReference>
<sequence length="1041" mass="114279">MMIKKVPYSCLQYLSFLCTVLLLSAINSQAAPLVSDIDLEPATPKIIQYQAQGSLIKKMVLVVDNPKNYANFSLYANDELLLDSIDIPHSGQQQLTALIKLPALGKLKLSLRANNAILNIQRLEFIDLPNQHLPQFEDISVSAGIDKVSSIKYGGPTIADIDNDGDYDFIVNNHNEESSKLYWNNGNGTVTKHSQNLARWFMHDLHGTAAGDYDNDGDLDLVVTQGGGNGTDPSKANFYTNDNGTMILTTGDVGINKGGRGRAAQWSDMDLDGDLDLMLINESSLTHEKPQHFFYENKGDGTFTQRTITGLQDQEPSRSLITDLNHDNIDDVILFGPLSVWLGNGDFTFTDITAQFPADVIALHNIMAVADLDIDNDGDHDLYLARGKEVEHGKGEAPAVDHDPITQEFSIKPRGFKGVDKFEFTAAGKIKLHNYYFLAQGEFRGKDYPFFLGSKKTSKVISAGQELEIDPSEAQGWPDNIAENGVYFGYLGKGHWKAALVRNGDIFWNFKFSLSGVTSTTTEFIPENRNMNDILLRNDGGKFTDVSREWQIQPGGNTLGVTTGDFNNDSHQDLFLYRWGNIGARISDYILLNDGKGHFYTLTQHGANDVGGPGNGDMGQAFDFDLDGGLDLLNGSEGGEWYLYRNKKNETGHYALVRVGYSPKAHVDAIGAEVKITTAQGVYRKRVGSAGGVFSQSLLNIVHFGLGSAQTIERISIRWRNGETQHFTNNPANQLFDTDKVDVESLQLEPAQTNLRQGTKLNLSSHLTPANADTRLQWSSSDENIIAVDQQGQITALGKIGQSATITATSPTNGVNAQSNITIEPWFAVPAKSLTLEPSPTKLLVGKSFTLTATLFPAHADNSELIWSSSNKKVVRVDSAGTITALQPGTATIKVASAKKPTVKDTIKLHVAPTIAPFIKFTNEKKLRDKVWTQKDKITLTVEYHAGSGNKVIASDEGGIRFWLRHFQSKWVPVKDRVLIDASALKTESGKSTMTFSLEDLTPNAELPAGQFYQLRASFVSSNGKMYDATIDDIKIVPSVH</sequence>
<dbReference type="Gene3D" id="2.60.40.1080">
    <property type="match status" value="2"/>
</dbReference>
<dbReference type="Pfam" id="PF02368">
    <property type="entry name" value="Big_2"/>
    <property type="match status" value="2"/>
</dbReference>
<dbReference type="InterPro" id="IPR003343">
    <property type="entry name" value="Big_2"/>
</dbReference>
<evidence type="ECO:0000313" key="5">
    <source>
        <dbReference type="Proteomes" id="UP001253595"/>
    </source>
</evidence>
<name>A0ABU1UVL9_9GAMM</name>
<dbReference type="PANTHER" id="PTHR16026">
    <property type="entry name" value="CARTILAGE ACIDIC PROTEIN 1"/>
    <property type="match status" value="1"/>
</dbReference>
<feature type="signal peptide" evidence="2">
    <location>
        <begin position="1"/>
        <end position="30"/>
    </location>
</feature>
<dbReference type="SUPFAM" id="SSF49373">
    <property type="entry name" value="Invasin/intimin cell-adhesion fragments"/>
    <property type="match status" value="2"/>
</dbReference>
<proteinExistence type="predicted"/>
<evidence type="ECO:0000256" key="2">
    <source>
        <dbReference type="SAM" id="SignalP"/>
    </source>
</evidence>
<gene>
    <name evidence="4" type="ORF">J2X05_001227</name>
</gene>
<dbReference type="InterPro" id="IPR027039">
    <property type="entry name" value="Crtac1"/>
</dbReference>
<dbReference type="InterPro" id="IPR028994">
    <property type="entry name" value="Integrin_alpha_N"/>
</dbReference>
<dbReference type="InterPro" id="IPR013517">
    <property type="entry name" value="FG-GAP"/>
</dbReference>
<evidence type="ECO:0000313" key="4">
    <source>
        <dbReference type="EMBL" id="MDR7089221.1"/>
    </source>
</evidence>
<dbReference type="Pfam" id="PF13517">
    <property type="entry name" value="FG-GAP_3"/>
    <property type="match status" value="1"/>
</dbReference>
<reference evidence="4 5" key="1">
    <citation type="submission" date="2023-07" db="EMBL/GenBank/DDBJ databases">
        <title>Sorghum-associated microbial communities from plants grown in Nebraska, USA.</title>
        <authorList>
            <person name="Schachtman D."/>
        </authorList>
    </citation>
    <scope>NUCLEOTIDE SEQUENCE [LARGE SCALE GENOMIC DNA]</scope>
    <source>
        <strain evidence="4 5">BE190</strain>
    </source>
</reference>